<accession>A0A923NL90</accession>
<dbReference type="Gene3D" id="3.30.70.360">
    <property type="match status" value="2"/>
</dbReference>
<organism evidence="10 11">
    <name type="scientific">Zhenpiania hominis</name>
    <dbReference type="NCBI Taxonomy" id="2763644"/>
    <lineage>
        <taxon>Bacteria</taxon>
        <taxon>Bacillati</taxon>
        <taxon>Bacillota</taxon>
        <taxon>Clostridia</taxon>
        <taxon>Peptostreptococcales</taxon>
        <taxon>Anaerovoracaceae</taxon>
        <taxon>Zhenpiania</taxon>
    </lineage>
</organism>
<evidence type="ECO:0000256" key="4">
    <source>
        <dbReference type="ARBA" id="ARBA00022723"/>
    </source>
</evidence>
<dbReference type="CDD" id="cd03888">
    <property type="entry name" value="M20_PepV"/>
    <property type="match status" value="1"/>
</dbReference>
<dbReference type="GO" id="GO:0006508">
    <property type="term" value="P:proteolysis"/>
    <property type="evidence" value="ECO:0007669"/>
    <property type="project" value="UniProtKB-KW"/>
</dbReference>
<proteinExistence type="inferred from homology"/>
<evidence type="ECO:0000259" key="9">
    <source>
        <dbReference type="Pfam" id="PF07687"/>
    </source>
</evidence>
<dbReference type="SUPFAM" id="SSF53187">
    <property type="entry name" value="Zn-dependent exopeptidases"/>
    <property type="match status" value="1"/>
</dbReference>
<dbReference type="EMBL" id="JACRYT010000027">
    <property type="protein sequence ID" value="MBC6681196.1"/>
    <property type="molecule type" value="Genomic_DNA"/>
</dbReference>
<dbReference type="GO" id="GO:0008270">
    <property type="term" value="F:zinc ion binding"/>
    <property type="evidence" value="ECO:0007669"/>
    <property type="project" value="InterPro"/>
</dbReference>
<evidence type="ECO:0000256" key="6">
    <source>
        <dbReference type="ARBA" id="ARBA00022833"/>
    </source>
</evidence>
<dbReference type="RefSeq" id="WP_187304291.1">
    <property type="nucleotide sequence ID" value="NZ_JACRYT010000027.1"/>
</dbReference>
<dbReference type="Proteomes" id="UP000602647">
    <property type="component" value="Unassembled WGS sequence"/>
</dbReference>
<gene>
    <name evidence="10" type="primary">pepV</name>
    <name evidence="10" type="ORF">H9L42_15340</name>
</gene>
<dbReference type="InterPro" id="IPR002933">
    <property type="entry name" value="Peptidase_M20"/>
</dbReference>
<dbReference type="PANTHER" id="PTHR43808">
    <property type="entry name" value="ACETYLORNITHINE DEACETYLASE"/>
    <property type="match status" value="1"/>
</dbReference>
<dbReference type="Pfam" id="PF01546">
    <property type="entry name" value="Peptidase_M20"/>
    <property type="match status" value="1"/>
</dbReference>
<keyword evidence="8" id="KW-0482">Metalloprotease</keyword>
<dbReference type="AlphaFoldDB" id="A0A923NL90"/>
<evidence type="ECO:0000256" key="1">
    <source>
        <dbReference type="ARBA" id="ARBA00001947"/>
    </source>
</evidence>
<evidence type="ECO:0000256" key="5">
    <source>
        <dbReference type="ARBA" id="ARBA00022801"/>
    </source>
</evidence>
<protein>
    <submittedName>
        <fullName evidence="10">Dipeptidase PepV</fullName>
    </submittedName>
</protein>
<evidence type="ECO:0000256" key="3">
    <source>
        <dbReference type="ARBA" id="ARBA00022670"/>
    </source>
</evidence>
<dbReference type="Pfam" id="PF07687">
    <property type="entry name" value="M20_dimer"/>
    <property type="match status" value="1"/>
</dbReference>
<dbReference type="PANTHER" id="PTHR43808:SF31">
    <property type="entry name" value="N-ACETYL-L-CITRULLINE DEACETYLASE"/>
    <property type="match status" value="1"/>
</dbReference>
<comment type="cofactor">
    <cofactor evidence="1">
        <name>Zn(2+)</name>
        <dbReference type="ChEBI" id="CHEBI:29105"/>
    </cofactor>
</comment>
<dbReference type="NCBIfam" id="NF005591">
    <property type="entry name" value="PRK07318.1"/>
    <property type="match status" value="1"/>
</dbReference>
<comment type="similarity">
    <text evidence="2">Belongs to the peptidase M20A family.</text>
</comment>
<evidence type="ECO:0000256" key="2">
    <source>
        <dbReference type="ARBA" id="ARBA00006247"/>
    </source>
</evidence>
<dbReference type="GO" id="GO:0016805">
    <property type="term" value="F:dipeptidase activity"/>
    <property type="evidence" value="ECO:0007669"/>
    <property type="project" value="UniProtKB-KW"/>
</dbReference>
<dbReference type="InterPro" id="IPR036264">
    <property type="entry name" value="Bact_exopeptidase_dim_dom"/>
</dbReference>
<keyword evidence="3" id="KW-0645">Protease</keyword>
<dbReference type="InterPro" id="IPR010964">
    <property type="entry name" value="M20A_pepV-rel"/>
</dbReference>
<dbReference type="GO" id="GO:0008777">
    <property type="term" value="F:acetylornithine deacetylase activity"/>
    <property type="evidence" value="ECO:0007669"/>
    <property type="project" value="TreeGrafter"/>
</dbReference>
<dbReference type="GO" id="GO:0006526">
    <property type="term" value="P:L-arginine biosynthetic process"/>
    <property type="evidence" value="ECO:0007669"/>
    <property type="project" value="TreeGrafter"/>
</dbReference>
<dbReference type="Gene3D" id="3.40.630.10">
    <property type="entry name" value="Zn peptidases"/>
    <property type="match status" value="1"/>
</dbReference>
<keyword evidence="7" id="KW-0224">Dipeptidase</keyword>
<keyword evidence="11" id="KW-1185">Reference proteome</keyword>
<keyword evidence="6" id="KW-0862">Zinc</keyword>
<dbReference type="InterPro" id="IPR011650">
    <property type="entry name" value="Peptidase_M20_dimer"/>
</dbReference>
<evidence type="ECO:0000256" key="8">
    <source>
        <dbReference type="ARBA" id="ARBA00023049"/>
    </source>
</evidence>
<dbReference type="GO" id="GO:0008237">
    <property type="term" value="F:metallopeptidase activity"/>
    <property type="evidence" value="ECO:0007669"/>
    <property type="project" value="UniProtKB-KW"/>
</dbReference>
<reference evidence="10" key="1">
    <citation type="submission" date="2020-08" db="EMBL/GenBank/DDBJ databases">
        <title>Genome public.</title>
        <authorList>
            <person name="Liu C."/>
            <person name="Sun Q."/>
        </authorList>
    </citation>
    <scope>NUCLEOTIDE SEQUENCE</scope>
    <source>
        <strain evidence="10">BX12</strain>
    </source>
</reference>
<keyword evidence="4" id="KW-0479">Metal-binding</keyword>
<dbReference type="NCBIfam" id="TIGR01887">
    <property type="entry name" value="dipeptidaselike"/>
    <property type="match status" value="1"/>
</dbReference>
<feature type="domain" description="Peptidase M20 dimerisation" evidence="9">
    <location>
        <begin position="262"/>
        <end position="328"/>
    </location>
</feature>
<evidence type="ECO:0000313" key="11">
    <source>
        <dbReference type="Proteomes" id="UP000602647"/>
    </source>
</evidence>
<name>A0A923NL90_9FIRM</name>
<dbReference type="SUPFAM" id="SSF55031">
    <property type="entry name" value="Bacterial exopeptidase dimerisation domain"/>
    <property type="match status" value="1"/>
</dbReference>
<comment type="caution">
    <text evidence="10">The sequence shown here is derived from an EMBL/GenBank/DDBJ whole genome shotgun (WGS) entry which is preliminary data.</text>
</comment>
<keyword evidence="5" id="KW-0378">Hydrolase</keyword>
<dbReference type="InterPro" id="IPR050072">
    <property type="entry name" value="Peptidase_M20A"/>
</dbReference>
<sequence>MEYLDLINKSIDENKEQLLQTLQELIAIKSVAEDTEGEMPFGEGVQKAFSYMLETAKKEGFPVKNTDNYGGHIELKGESDRVMGIVGHLDVVPEGSGWEEEPYGGVIKDGVIYGRGTMDDKGPVVASFYAMKAVKDSGVPLKDSVRLILGLDEETNWKGMEHYLSKVSAPDYGFTPDGDFPAIHGEKGILVFDLAKKFAPASEKGLELRSLTGGNAANMVADSARAVVRDSSGAGYEEIREKAARFSAEKQVRLKCKGVGKSLEITAQGVSAHGAKPEQGVNAISVMMEFLGHLNFAGDDVNDFIAFYNSKIGFELDGRSLGCGFADEPSGSLVLNVGMIRLDSEAVSLTINVRYPVTSSAEAVYEAIRPAADEYNLGIVKGKHEEPIYIPADDPMIVTLMDIYKRQTGDMDSKPLVIGGGTYARAMKNVIAFGARFPGQPELEHQKNECVSIENLMKMTRIYAEAIYRLAGAEQETGNEEVEEKN</sequence>
<evidence type="ECO:0000256" key="7">
    <source>
        <dbReference type="ARBA" id="ARBA00022997"/>
    </source>
</evidence>
<evidence type="ECO:0000313" key="10">
    <source>
        <dbReference type="EMBL" id="MBC6681196.1"/>
    </source>
</evidence>